<dbReference type="Proteomes" id="UP000000647">
    <property type="component" value="Chromosome"/>
</dbReference>
<dbReference type="NCBIfam" id="TIGR00543">
    <property type="entry name" value="isochor_syn"/>
    <property type="match status" value="1"/>
</dbReference>
<dbReference type="EMBL" id="CP000544">
    <property type="protein sequence ID" value="ABM61902.1"/>
    <property type="molecule type" value="Genomic_DNA"/>
</dbReference>
<evidence type="ECO:0000256" key="6">
    <source>
        <dbReference type="SAM" id="MobiDB-lite"/>
    </source>
</evidence>
<evidence type="ECO:0000256" key="3">
    <source>
        <dbReference type="ARBA" id="ARBA00012824"/>
    </source>
</evidence>
<comment type="catalytic activity">
    <reaction evidence="1">
        <text>chorismate = isochorismate</text>
        <dbReference type="Rhea" id="RHEA:18985"/>
        <dbReference type="ChEBI" id="CHEBI:29748"/>
        <dbReference type="ChEBI" id="CHEBI:29780"/>
        <dbReference type="EC" id="5.4.4.2"/>
    </reaction>
</comment>
<dbReference type="InterPro" id="IPR004561">
    <property type="entry name" value="IsoChor_synthase"/>
</dbReference>
<dbReference type="EC" id="5.4.4.2" evidence="3"/>
<comment type="similarity">
    <text evidence="2">Belongs to the isochorismate synthase family.</text>
</comment>
<keyword evidence="4" id="KW-0413">Isomerase</keyword>
<protein>
    <recommendedName>
        <fullName evidence="3">isochorismate synthase</fullName>
        <ecNumber evidence="3">5.4.4.2</ecNumber>
    </recommendedName>
    <alternativeName>
        <fullName evidence="5">Isochorismate mutase</fullName>
    </alternativeName>
</protein>
<dbReference type="GO" id="GO:0009697">
    <property type="term" value="P:salicylic acid biosynthetic process"/>
    <property type="evidence" value="ECO:0007669"/>
    <property type="project" value="TreeGrafter"/>
</dbReference>
<evidence type="ECO:0000259" key="7">
    <source>
        <dbReference type="Pfam" id="PF00425"/>
    </source>
</evidence>
<keyword evidence="9" id="KW-1185">Reference proteome</keyword>
<dbReference type="OrthoDB" id="9806579at2"/>
<dbReference type="AlphaFoldDB" id="A1WW40"/>
<evidence type="ECO:0000256" key="1">
    <source>
        <dbReference type="ARBA" id="ARBA00000799"/>
    </source>
</evidence>
<feature type="compositionally biased region" description="Polar residues" evidence="6">
    <location>
        <begin position="1"/>
        <end position="11"/>
    </location>
</feature>
<dbReference type="Gene3D" id="3.60.120.10">
    <property type="entry name" value="Anthranilate synthase"/>
    <property type="match status" value="1"/>
</dbReference>
<dbReference type="HOGENOM" id="CLU_006493_8_4_6"/>
<evidence type="ECO:0000256" key="5">
    <source>
        <dbReference type="ARBA" id="ARBA00041564"/>
    </source>
</evidence>
<proteinExistence type="inferred from homology"/>
<evidence type="ECO:0000313" key="8">
    <source>
        <dbReference type="EMBL" id="ABM61902.1"/>
    </source>
</evidence>
<dbReference type="Pfam" id="PF00425">
    <property type="entry name" value="Chorismate_bind"/>
    <property type="match status" value="1"/>
</dbReference>
<dbReference type="InterPro" id="IPR005801">
    <property type="entry name" value="ADC_synthase"/>
</dbReference>
<dbReference type="KEGG" id="hha:Hhal_1126"/>
<reference evidence="9" key="1">
    <citation type="submission" date="2006-12" db="EMBL/GenBank/DDBJ databases">
        <title>Complete sequence of Halorhodospira halophila SL1.</title>
        <authorList>
            <consortium name="US DOE Joint Genome Institute"/>
            <person name="Copeland A."/>
            <person name="Lucas S."/>
            <person name="Lapidus A."/>
            <person name="Barry K."/>
            <person name="Detter J.C."/>
            <person name="Glavina del Rio T."/>
            <person name="Hammon N."/>
            <person name="Israni S."/>
            <person name="Dalin E."/>
            <person name="Tice H."/>
            <person name="Pitluck S."/>
            <person name="Saunders E."/>
            <person name="Brettin T."/>
            <person name="Bruce D."/>
            <person name="Han C."/>
            <person name="Tapia R."/>
            <person name="Schmutz J."/>
            <person name="Larimer F."/>
            <person name="Land M."/>
            <person name="Hauser L."/>
            <person name="Kyrpides N."/>
            <person name="Mikhailova N."/>
            <person name="Hoff W."/>
            <person name="Richardson P."/>
        </authorList>
    </citation>
    <scope>NUCLEOTIDE SEQUENCE [LARGE SCALE GENOMIC DNA]</scope>
    <source>
        <strain evidence="9">DSM 244 / SL1</strain>
    </source>
</reference>
<dbReference type="InterPro" id="IPR015890">
    <property type="entry name" value="Chorismate_C"/>
</dbReference>
<name>A1WW40_HALHL</name>
<feature type="domain" description="Chorismate-utilising enzyme C-terminal" evidence="7">
    <location>
        <begin position="211"/>
        <end position="461"/>
    </location>
</feature>
<organism evidence="8 9">
    <name type="scientific">Halorhodospira halophila (strain DSM 244 / SL1)</name>
    <name type="common">Ectothiorhodospira halophila (strain DSM 244 / SL1)</name>
    <dbReference type="NCBI Taxonomy" id="349124"/>
    <lineage>
        <taxon>Bacteria</taxon>
        <taxon>Pseudomonadati</taxon>
        <taxon>Pseudomonadota</taxon>
        <taxon>Gammaproteobacteria</taxon>
        <taxon>Chromatiales</taxon>
        <taxon>Ectothiorhodospiraceae</taxon>
        <taxon>Halorhodospira</taxon>
    </lineage>
</organism>
<feature type="region of interest" description="Disordered" evidence="6">
    <location>
        <begin position="1"/>
        <end position="29"/>
    </location>
</feature>
<gene>
    <name evidence="8" type="ordered locus">Hhal_1126</name>
</gene>
<accession>A1WW40</accession>
<dbReference type="PANTHER" id="PTHR42839:SF1">
    <property type="entry name" value="ISOCHORISMATE SYNTHASE MENF"/>
    <property type="match status" value="1"/>
</dbReference>
<evidence type="ECO:0000256" key="4">
    <source>
        <dbReference type="ARBA" id="ARBA00023235"/>
    </source>
</evidence>
<dbReference type="PANTHER" id="PTHR42839">
    <property type="entry name" value="ISOCHORISMATE SYNTHASE ENTC"/>
    <property type="match status" value="1"/>
</dbReference>
<evidence type="ECO:0000256" key="2">
    <source>
        <dbReference type="ARBA" id="ARBA00005297"/>
    </source>
</evidence>
<dbReference type="eggNOG" id="COG1169">
    <property type="taxonomic scope" value="Bacteria"/>
</dbReference>
<evidence type="ECO:0000313" key="9">
    <source>
        <dbReference type="Proteomes" id="UP000000647"/>
    </source>
</evidence>
<sequence length="471" mass="51954">MPQSPQCANVPSTPPSGNAGHHRGKPRGPAEQAIEDLLAQVRQWQFNNPGLLRASVSFPEMDPLVWLETNPLASRSYWQDRAGTIRLAGIGTAWQYTADSPDDHPTLLRRAQALAKHPGVHLLCAFSFDGQAGAGEWQGFPASLALLPALELQGTSAGQQLSANLYAESASELQHRQDELIALLEGLRPTTEAEHRPSRVIERDEDLDFAECSSRIRAILHDIEQGHVHKAVLARQVALRLDRPLAAFNALRRWSAITDGSYCFAIEHAGRIFMGCSPERLFFRSGRSVQTESLAGTVRRGETEAEDAALEASLREDSKLVREHAWVTRYIRGELEPWAIRIDAPEHASVLKLDRIQHRRLPIQATLRPGVGDHQLLDALHPTPAVCGFPRRRAQDLIRRQEGFHRGWYSGVIGLLSGDASELAVAIRSALVAGDQAWCYSGVGIVRGSEPEAEWQELEAKIESFLSAVQG</sequence>
<dbReference type="STRING" id="349124.Hhal_1126"/>
<dbReference type="GO" id="GO:0008909">
    <property type="term" value="F:isochorismate synthase activity"/>
    <property type="evidence" value="ECO:0007669"/>
    <property type="project" value="UniProtKB-EC"/>
</dbReference>
<dbReference type="SUPFAM" id="SSF56322">
    <property type="entry name" value="ADC synthase"/>
    <property type="match status" value="1"/>
</dbReference>
<reference evidence="8 9" key="2">
    <citation type="journal article" date="2013" name="Stand. Genomic Sci.">
        <title>Complete genome sequence of Halorhodospira halophila SL1.</title>
        <authorList>
            <person name="Challacombe J.F."/>
            <person name="Majid S."/>
            <person name="Deole R."/>
            <person name="Brettin T.S."/>
            <person name="Bruce D."/>
            <person name="Delano S.F."/>
            <person name="Detter J.C."/>
            <person name="Gleasner C.D."/>
            <person name="Han C.S."/>
            <person name="Misra M."/>
            <person name="Reitenga K.G."/>
            <person name="Mikhailova N."/>
            <person name="Woyke T."/>
            <person name="Pitluck S."/>
            <person name="Nolan M."/>
            <person name="Land M.L."/>
            <person name="Saunders E."/>
            <person name="Tapia R."/>
            <person name="Lapidus A."/>
            <person name="Ivanova N."/>
            <person name="Hoff W.D."/>
        </authorList>
    </citation>
    <scope>NUCLEOTIDE SEQUENCE [LARGE SCALE GENOMIC DNA]</scope>
    <source>
        <strain evidence="9">DSM 244 / SL1</strain>
    </source>
</reference>